<comment type="subunit">
    <text evidence="3">Monomer.</text>
</comment>
<dbReference type="SUPFAM" id="SSF56112">
    <property type="entry name" value="Protein kinase-like (PK-like)"/>
    <property type="match status" value="1"/>
</dbReference>
<evidence type="ECO:0000313" key="16">
    <source>
        <dbReference type="EMBL" id="MBB1244418.1"/>
    </source>
</evidence>
<evidence type="ECO:0000256" key="14">
    <source>
        <dbReference type="ARBA" id="ARBA00049067"/>
    </source>
</evidence>
<keyword evidence="11" id="KW-0320">Glycogen biosynthesis</keyword>
<dbReference type="RefSeq" id="WP_182855782.1">
    <property type="nucleotide sequence ID" value="NZ_WMLF01000154.1"/>
</dbReference>
<evidence type="ECO:0000256" key="13">
    <source>
        <dbReference type="ARBA" id="ARBA00031251"/>
    </source>
</evidence>
<dbReference type="Pfam" id="PF18085">
    <property type="entry name" value="Mak_N_cap"/>
    <property type="match status" value="1"/>
</dbReference>
<proteinExistence type="inferred from homology"/>
<keyword evidence="10" id="KW-0067">ATP-binding</keyword>
<reference evidence="17" key="1">
    <citation type="journal article" date="2020" name="Syst. Appl. Microbiol.">
        <title>Streptomyces alkaliterrae sp. nov., isolated from an alkaline soil, and emended descriptions of Streptomyces alkaliphilus, Streptomyces calidiresistens and Streptomyces durbertensis.</title>
        <authorList>
            <person name="Swiecimska M."/>
            <person name="Golinska P."/>
            <person name="Nouioui I."/>
            <person name="Wypij M."/>
            <person name="Rai M."/>
            <person name="Sangal V."/>
            <person name="Goodfellow M."/>
        </authorList>
    </citation>
    <scope>NUCLEOTIDE SEQUENCE [LARGE SCALE GENOMIC DNA]</scope>
    <source>
        <strain evidence="17">DSM 104538</strain>
    </source>
</reference>
<evidence type="ECO:0000256" key="6">
    <source>
        <dbReference type="ARBA" id="ARBA00022600"/>
    </source>
</evidence>
<feature type="domain" description="Maltokinase N-terminal cap" evidence="15">
    <location>
        <begin position="31"/>
        <end position="121"/>
    </location>
</feature>
<dbReference type="InterPro" id="IPR040999">
    <property type="entry name" value="Mak_N_cap"/>
</dbReference>
<evidence type="ECO:0000259" key="15">
    <source>
        <dbReference type="Pfam" id="PF18085"/>
    </source>
</evidence>
<evidence type="ECO:0000313" key="17">
    <source>
        <dbReference type="Proteomes" id="UP000766698"/>
    </source>
</evidence>
<organism evidence="16 17">
    <name type="scientific">Streptomyces durbertensis</name>
    <dbReference type="NCBI Taxonomy" id="2448886"/>
    <lineage>
        <taxon>Bacteria</taxon>
        <taxon>Bacillati</taxon>
        <taxon>Actinomycetota</taxon>
        <taxon>Actinomycetes</taxon>
        <taxon>Kitasatosporales</taxon>
        <taxon>Streptomycetaceae</taxon>
        <taxon>Streptomyces</taxon>
    </lineage>
</organism>
<evidence type="ECO:0000256" key="1">
    <source>
        <dbReference type="ARBA" id="ARBA00004964"/>
    </source>
</evidence>
<evidence type="ECO:0000256" key="9">
    <source>
        <dbReference type="ARBA" id="ARBA00022777"/>
    </source>
</evidence>
<keyword evidence="6" id="KW-0321">Glycogen metabolism</keyword>
<evidence type="ECO:0000256" key="11">
    <source>
        <dbReference type="ARBA" id="ARBA00023056"/>
    </source>
</evidence>
<name>A0ABR6EGM2_9ACTN</name>
<keyword evidence="7" id="KW-0808">Transferase</keyword>
<keyword evidence="9" id="KW-0418">Kinase</keyword>
<comment type="catalytic activity">
    <reaction evidence="14">
        <text>D-maltose + ATP = alpha-maltose 1-phosphate + ADP + H(+)</text>
        <dbReference type="Rhea" id="RHEA:31915"/>
        <dbReference type="ChEBI" id="CHEBI:15378"/>
        <dbReference type="ChEBI" id="CHEBI:17306"/>
        <dbReference type="ChEBI" id="CHEBI:30616"/>
        <dbReference type="ChEBI" id="CHEBI:63576"/>
        <dbReference type="ChEBI" id="CHEBI:456216"/>
        <dbReference type="EC" id="2.7.1.175"/>
    </reaction>
</comment>
<dbReference type="EC" id="2.7.1.175" evidence="4"/>
<dbReference type="EMBL" id="WMLF01000154">
    <property type="protein sequence ID" value="MBB1244418.1"/>
    <property type="molecule type" value="Genomic_DNA"/>
</dbReference>
<accession>A0ABR6EGM2</accession>
<evidence type="ECO:0000256" key="4">
    <source>
        <dbReference type="ARBA" id="ARBA00011962"/>
    </source>
</evidence>
<protein>
    <recommendedName>
        <fullName evidence="5">Maltokinase</fullName>
        <ecNumber evidence="4">2.7.1.175</ecNumber>
    </recommendedName>
    <alternativeName>
        <fullName evidence="13">Maltose-1-phosphate synthase</fullName>
    </alternativeName>
</protein>
<comment type="pathway">
    <text evidence="1">Glycan biosynthesis; glycogen biosynthesis.</text>
</comment>
<evidence type="ECO:0000256" key="12">
    <source>
        <dbReference type="ARBA" id="ARBA00023277"/>
    </source>
</evidence>
<comment type="similarity">
    <text evidence="2">Belongs to the aminoglycoside phosphotransferase family.</text>
</comment>
<dbReference type="Gene3D" id="3.90.1200.10">
    <property type="match status" value="1"/>
</dbReference>
<comment type="caution">
    <text evidence="16">The sequence shown here is derived from an EMBL/GenBank/DDBJ whole genome shotgun (WGS) entry which is preliminary data.</text>
</comment>
<keyword evidence="12" id="KW-0119">Carbohydrate metabolism</keyword>
<evidence type="ECO:0000256" key="8">
    <source>
        <dbReference type="ARBA" id="ARBA00022741"/>
    </source>
</evidence>
<evidence type="ECO:0000256" key="5">
    <source>
        <dbReference type="ARBA" id="ARBA00013882"/>
    </source>
</evidence>
<sequence>MPDSSTSRTALPDTAGGAALLHSIGPMLTGWLPRQRWFAGKGRPLDGLTLAAATELLPVTGGPAPGLLHLLVTAHQGRTTDCYQLLLGVRRVLPPVLAPALIGRPEEGALRGMCVYDAVPDPRLTSVLLERLRAPGRLGVLGFRREPGTAIPSGLVPRPLRSEQSNSSVVYGDTFILKLFRRLSPGLNPDLELPLALARAGCRQAPAPVAWFEAETPAITGTVGAAGAAESSGTDATLTLGILQPYLAGTSDGWQLALRALAAGREFHRSAFELGRATAAVHTALAAALPTSVLAGAELTSVAEEMMERLERAVEAVPALRPYRPGLREAFRAVATLARTGHQCPVQRIHGDLHLGQVLRTDAVGVDAHDKDDGGSWALIDFEGEPAVPIAERRRPQPVLRDVAGMLRSFDYAACQRGSGDRRHRWATANRAAYCAGYASATGSDPHAQAALLRVYETDKAVYEVLYEARHRPNWLPIPMAAIRRLAQDPK</sequence>
<keyword evidence="17" id="KW-1185">Reference proteome</keyword>
<evidence type="ECO:0000256" key="10">
    <source>
        <dbReference type="ARBA" id="ARBA00022840"/>
    </source>
</evidence>
<evidence type="ECO:0000256" key="7">
    <source>
        <dbReference type="ARBA" id="ARBA00022679"/>
    </source>
</evidence>
<evidence type="ECO:0000256" key="2">
    <source>
        <dbReference type="ARBA" id="ARBA00006219"/>
    </source>
</evidence>
<evidence type="ECO:0000256" key="3">
    <source>
        <dbReference type="ARBA" id="ARBA00011245"/>
    </source>
</evidence>
<dbReference type="InterPro" id="IPR011009">
    <property type="entry name" value="Kinase-like_dom_sf"/>
</dbReference>
<keyword evidence="8" id="KW-0547">Nucleotide-binding</keyword>
<dbReference type="Proteomes" id="UP000766698">
    <property type="component" value="Unassembled WGS sequence"/>
</dbReference>
<gene>
    <name evidence="16" type="ORF">GL263_12725</name>
</gene>